<evidence type="ECO:0000256" key="3">
    <source>
        <dbReference type="ARBA" id="ARBA00022905"/>
    </source>
</evidence>
<proteinExistence type="predicted"/>
<dbReference type="RefSeq" id="WP_376846615.1">
    <property type="nucleotide sequence ID" value="NZ_JBHSFW010000009.1"/>
</dbReference>
<keyword evidence="3" id="KW-0884">PQQ biosynthesis</keyword>
<name>A0ABV9GS96_9BACL</name>
<organism evidence="4 5">
    <name type="scientific">Camelliibacillus cellulosilyticus</name>
    <dbReference type="NCBI Taxonomy" id="2174486"/>
    <lineage>
        <taxon>Bacteria</taxon>
        <taxon>Bacillati</taxon>
        <taxon>Bacillota</taxon>
        <taxon>Bacilli</taxon>
        <taxon>Bacillales</taxon>
        <taxon>Sporolactobacillaceae</taxon>
        <taxon>Camelliibacillus</taxon>
    </lineage>
</organism>
<accession>A0ABV9GS96</accession>
<dbReference type="Gene3D" id="1.10.10.1150">
    <property type="entry name" value="Coenzyme PQQ synthesis protein D (PqqD)"/>
    <property type="match status" value="1"/>
</dbReference>
<evidence type="ECO:0000256" key="1">
    <source>
        <dbReference type="ARBA" id="ARBA00004886"/>
    </source>
</evidence>
<dbReference type="InterPro" id="IPR041881">
    <property type="entry name" value="PqqD_sf"/>
</dbReference>
<comment type="subunit">
    <text evidence="2">Monomer. Interacts with PqqE.</text>
</comment>
<comment type="caution">
    <text evidence="4">The sequence shown here is derived from an EMBL/GenBank/DDBJ whole genome shotgun (WGS) entry which is preliminary data.</text>
</comment>
<dbReference type="NCBIfam" id="TIGR03859">
    <property type="entry name" value="PQQ_PqqD"/>
    <property type="match status" value="1"/>
</dbReference>
<evidence type="ECO:0000313" key="5">
    <source>
        <dbReference type="Proteomes" id="UP001596022"/>
    </source>
</evidence>
<dbReference type="Proteomes" id="UP001596022">
    <property type="component" value="Unassembled WGS sequence"/>
</dbReference>
<dbReference type="EMBL" id="JBHSFW010000009">
    <property type="protein sequence ID" value="MFC4619520.1"/>
    <property type="molecule type" value="Genomic_DNA"/>
</dbReference>
<evidence type="ECO:0000313" key="4">
    <source>
        <dbReference type="EMBL" id="MFC4619520.1"/>
    </source>
</evidence>
<reference evidence="5" key="1">
    <citation type="journal article" date="2019" name="Int. J. Syst. Evol. Microbiol.">
        <title>The Global Catalogue of Microorganisms (GCM) 10K type strain sequencing project: providing services to taxonomists for standard genome sequencing and annotation.</title>
        <authorList>
            <consortium name="The Broad Institute Genomics Platform"/>
            <consortium name="The Broad Institute Genome Sequencing Center for Infectious Disease"/>
            <person name="Wu L."/>
            <person name="Ma J."/>
        </authorList>
    </citation>
    <scope>NUCLEOTIDE SEQUENCE [LARGE SCALE GENOMIC DNA]</scope>
    <source>
        <strain evidence="5">CGMCC 1.16306</strain>
    </source>
</reference>
<sequence length="110" mass="12276">MEHLLADCVPKLASKARLKYDKVRDQHLLLLPEKVVALNESAALVLNYCDGHRNVRMIAEHIMASMLANVKEGSEQVKPDLPSIEADISAFVQDMADQGWVVIQTYDCKA</sequence>
<protein>
    <submittedName>
        <fullName evidence="4">Pyrroloquinoline quinone biosynthesis peptide chaperone PqqD</fullName>
    </submittedName>
</protein>
<keyword evidence="5" id="KW-1185">Reference proteome</keyword>
<dbReference type="Pfam" id="PF05402">
    <property type="entry name" value="PqqD"/>
    <property type="match status" value="1"/>
</dbReference>
<comment type="pathway">
    <text evidence="1">Cofactor biosynthesis; pyrroloquinoline quinone biosynthesis.</text>
</comment>
<evidence type="ECO:0000256" key="2">
    <source>
        <dbReference type="ARBA" id="ARBA00011741"/>
    </source>
</evidence>
<gene>
    <name evidence="4" type="primary">pqqD</name>
    <name evidence="4" type="ORF">ACFO4N_12435</name>
</gene>
<dbReference type="InterPro" id="IPR022479">
    <property type="entry name" value="PqqD_bac"/>
</dbReference>
<dbReference type="InterPro" id="IPR008792">
    <property type="entry name" value="PQQD"/>
</dbReference>